<dbReference type="Pfam" id="PF07650">
    <property type="entry name" value="KH_2"/>
    <property type="match status" value="1"/>
</dbReference>
<evidence type="ECO:0000256" key="4">
    <source>
        <dbReference type="ARBA" id="ARBA00022980"/>
    </source>
</evidence>
<dbReference type="InterPro" id="IPR015946">
    <property type="entry name" value="KH_dom-like_a/b"/>
</dbReference>
<comment type="subunit">
    <text evidence="8">Part of the 30S ribosomal subunit. Forms a tight complex with proteins S10 and S14.</text>
</comment>
<dbReference type="Pfam" id="PF00189">
    <property type="entry name" value="Ribosomal_S3_C"/>
    <property type="match status" value="1"/>
</dbReference>
<keyword evidence="13" id="KW-1185">Reference proteome</keyword>
<evidence type="ECO:0000256" key="3">
    <source>
        <dbReference type="ARBA" id="ARBA00022884"/>
    </source>
</evidence>
<proteinExistence type="inferred from homology"/>
<keyword evidence="3 8" id="KW-0694">RNA-binding</keyword>
<dbReference type="RefSeq" id="WP_109648212.1">
    <property type="nucleotide sequence ID" value="NZ_QGGB01000013.1"/>
</dbReference>
<dbReference type="InterPro" id="IPR005704">
    <property type="entry name" value="Ribosomal_uS3_bac-typ"/>
</dbReference>
<evidence type="ECO:0000313" key="12">
    <source>
        <dbReference type="EMBL" id="PWN05045.1"/>
    </source>
</evidence>
<keyword evidence="4 8" id="KW-0689">Ribosomal protein</keyword>
<feature type="compositionally biased region" description="Basic residues" evidence="10">
    <location>
        <begin position="236"/>
        <end position="246"/>
    </location>
</feature>
<dbReference type="InterPro" id="IPR036419">
    <property type="entry name" value="Ribosomal_S3_C_sf"/>
</dbReference>
<dbReference type="PROSITE" id="PS00548">
    <property type="entry name" value="RIBOSOMAL_S3"/>
    <property type="match status" value="1"/>
</dbReference>
<organism evidence="12 13">
    <name type="scientific">Rhodohalobacter mucosus</name>
    <dbReference type="NCBI Taxonomy" id="2079485"/>
    <lineage>
        <taxon>Bacteria</taxon>
        <taxon>Pseudomonadati</taxon>
        <taxon>Balneolota</taxon>
        <taxon>Balneolia</taxon>
        <taxon>Balneolales</taxon>
        <taxon>Balneolaceae</taxon>
        <taxon>Rhodohalobacter</taxon>
    </lineage>
</organism>
<dbReference type="Proteomes" id="UP000245533">
    <property type="component" value="Unassembled WGS sequence"/>
</dbReference>
<dbReference type="SUPFAM" id="SSF54814">
    <property type="entry name" value="Prokaryotic type KH domain (KH-domain type II)"/>
    <property type="match status" value="1"/>
</dbReference>
<sequence length="246" mass="27392">MGQKTNPTGLRLGIIRGWDSNWYSEENEPAMLVEDTKLREYLATRLRNGGLSNVVIERTPKRVLLTLNTSRPGVIIGKGGEQIEMLREELKKITNKEVQINVSEIKRPELDASLVAQNIAQQLEARVSFRRAMKTALSSAMRMGAKGIKIKCAGRLGGAEMARTEQYKEGRVPLHTLRADIDYAKATSNTIYGSIGVSVWIFKGEIIGDVDLAPGSQAQQESEPSRKRGGQSGDRKSRRSRRRSRN</sequence>
<evidence type="ECO:0000256" key="10">
    <source>
        <dbReference type="SAM" id="MobiDB-lite"/>
    </source>
</evidence>
<dbReference type="SMART" id="SM00322">
    <property type="entry name" value="KH"/>
    <property type="match status" value="1"/>
</dbReference>
<feature type="region of interest" description="Disordered" evidence="10">
    <location>
        <begin position="213"/>
        <end position="246"/>
    </location>
</feature>
<evidence type="ECO:0000256" key="5">
    <source>
        <dbReference type="ARBA" id="ARBA00023274"/>
    </source>
</evidence>
<dbReference type="PROSITE" id="PS50084">
    <property type="entry name" value="KH_TYPE_1"/>
    <property type="match status" value="1"/>
</dbReference>
<dbReference type="PROSITE" id="PS50823">
    <property type="entry name" value="KH_TYPE_2"/>
    <property type="match status" value="1"/>
</dbReference>
<dbReference type="GO" id="GO:0022627">
    <property type="term" value="C:cytosolic small ribosomal subunit"/>
    <property type="evidence" value="ECO:0007669"/>
    <property type="project" value="TreeGrafter"/>
</dbReference>
<dbReference type="InterPro" id="IPR057258">
    <property type="entry name" value="Ribosomal_uS3"/>
</dbReference>
<protein>
    <recommendedName>
        <fullName evidence="7 8">Small ribosomal subunit protein uS3</fullName>
    </recommendedName>
</protein>
<dbReference type="AlphaFoldDB" id="A0A316TPU1"/>
<name>A0A316TPU1_9BACT</name>
<dbReference type="GO" id="GO:0006412">
    <property type="term" value="P:translation"/>
    <property type="evidence" value="ECO:0007669"/>
    <property type="project" value="UniProtKB-UniRule"/>
</dbReference>
<dbReference type="GO" id="GO:0019843">
    <property type="term" value="F:rRNA binding"/>
    <property type="evidence" value="ECO:0007669"/>
    <property type="project" value="UniProtKB-UniRule"/>
</dbReference>
<dbReference type="CDD" id="cd02412">
    <property type="entry name" value="KH-II_30S_S3"/>
    <property type="match status" value="1"/>
</dbReference>
<dbReference type="InterPro" id="IPR001351">
    <property type="entry name" value="Ribosomal_uS3_C"/>
</dbReference>
<dbReference type="InterPro" id="IPR018280">
    <property type="entry name" value="Ribosomal_uS3_CS"/>
</dbReference>
<feature type="domain" description="KH type-2" evidence="11">
    <location>
        <begin position="38"/>
        <end position="106"/>
    </location>
</feature>
<dbReference type="GO" id="GO:0003729">
    <property type="term" value="F:mRNA binding"/>
    <property type="evidence" value="ECO:0007669"/>
    <property type="project" value="UniProtKB-UniRule"/>
</dbReference>
<dbReference type="NCBIfam" id="TIGR01009">
    <property type="entry name" value="rpsC_bact"/>
    <property type="match status" value="1"/>
</dbReference>
<dbReference type="HAMAP" id="MF_01309_B">
    <property type="entry name" value="Ribosomal_uS3_B"/>
    <property type="match status" value="1"/>
</dbReference>
<evidence type="ECO:0000256" key="7">
    <source>
        <dbReference type="ARBA" id="ARBA00035257"/>
    </source>
</evidence>
<dbReference type="PANTHER" id="PTHR11760">
    <property type="entry name" value="30S/40S RIBOSOMAL PROTEIN S3"/>
    <property type="match status" value="1"/>
</dbReference>
<dbReference type="FunFam" id="3.30.300.20:FF:000001">
    <property type="entry name" value="30S ribosomal protein S3"/>
    <property type="match status" value="1"/>
</dbReference>
<dbReference type="Gene3D" id="3.30.300.20">
    <property type="match status" value="1"/>
</dbReference>
<comment type="function">
    <text evidence="6 8">Binds the lower part of the 30S subunit head. Binds mRNA in the 70S ribosome, positioning it for translation.</text>
</comment>
<evidence type="ECO:0000256" key="8">
    <source>
        <dbReference type="HAMAP-Rule" id="MF_01309"/>
    </source>
</evidence>
<accession>A0A316TPU1</accession>
<dbReference type="SUPFAM" id="SSF54821">
    <property type="entry name" value="Ribosomal protein S3 C-terminal domain"/>
    <property type="match status" value="1"/>
</dbReference>
<evidence type="ECO:0000256" key="1">
    <source>
        <dbReference type="ARBA" id="ARBA00010761"/>
    </source>
</evidence>
<dbReference type="OrthoDB" id="9806396at2"/>
<dbReference type="PANTHER" id="PTHR11760:SF19">
    <property type="entry name" value="SMALL RIBOSOMAL SUBUNIT PROTEIN US3C"/>
    <property type="match status" value="1"/>
</dbReference>
<comment type="similarity">
    <text evidence="1 8 9">Belongs to the universal ribosomal protein uS3 family.</text>
</comment>
<dbReference type="Gene3D" id="3.30.1140.32">
    <property type="entry name" value="Ribosomal protein S3, C-terminal domain"/>
    <property type="match status" value="1"/>
</dbReference>
<dbReference type="EMBL" id="QGGB01000013">
    <property type="protein sequence ID" value="PWN05045.1"/>
    <property type="molecule type" value="Genomic_DNA"/>
</dbReference>
<evidence type="ECO:0000256" key="6">
    <source>
        <dbReference type="ARBA" id="ARBA00024998"/>
    </source>
</evidence>
<reference evidence="12 13" key="1">
    <citation type="submission" date="2018-05" db="EMBL/GenBank/DDBJ databases">
        <title>Rhodohalobacter halophilus gen. nov., sp. nov., a moderately halophilic member of the family Balneolaceae.</title>
        <authorList>
            <person name="Liu Z.-W."/>
        </authorList>
    </citation>
    <scope>NUCLEOTIDE SEQUENCE [LARGE SCALE GENOMIC DNA]</scope>
    <source>
        <strain evidence="12 13">8A47</strain>
    </source>
</reference>
<dbReference type="InterPro" id="IPR004087">
    <property type="entry name" value="KH_dom"/>
</dbReference>
<gene>
    <name evidence="8" type="primary">rpsC</name>
    <name evidence="12" type="ORF">DDZ15_16415</name>
</gene>
<evidence type="ECO:0000313" key="13">
    <source>
        <dbReference type="Proteomes" id="UP000245533"/>
    </source>
</evidence>
<comment type="caution">
    <text evidence="12">The sequence shown here is derived from an EMBL/GenBank/DDBJ whole genome shotgun (WGS) entry which is preliminary data.</text>
</comment>
<dbReference type="InterPro" id="IPR004044">
    <property type="entry name" value="KH_dom_type_2"/>
</dbReference>
<evidence type="ECO:0000256" key="2">
    <source>
        <dbReference type="ARBA" id="ARBA00022730"/>
    </source>
</evidence>
<keyword evidence="5 8" id="KW-0687">Ribonucleoprotein</keyword>
<keyword evidence="2 8" id="KW-0699">rRNA-binding</keyword>
<dbReference type="FunFam" id="3.30.1140.32:FF:000002">
    <property type="entry name" value="30S ribosomal protein S3"/>
    <property type="match status" value="1"/>
</dbReference>
<dbReference type="InterPro" id="IPR009019">
    <property type="entry name" value="KH_sf_prok-type"/>
</dbReference>
<evidence type="ECO:0000259" key="11">
    <source>
        <dbReference type="PROSITE" id="PS50823"/>
    </source>
</evidence>
<dbReference type="GO" id="GO:0003735">
    <property type="term" value="F:structural constituent of ribosome"/>
    <property type="evidence" value="ECO:0007669"/>
    <property type="project" value="InterPro"/>
</dbReference>
<evidence type="ECO:0000256" key="9">
    <source>
        <dbReference type="RuleBase" id="RU003624"/>
    </source>
</evidence>